<feature type="disulfide bond" evidence="2">
    <location>
        <begin position="71"/>
        <end position="91"/>
    </location>
</feature>
<dbReference type="InterPro" id="IPR000716">
    <property type="entry name" value="Thyroglobulin_1"/>
</dbReference>
<feature type="domain" description="Thyroglobulin type-1" evidence="5">
    <location>
        <begin position="26"/>
        <end position="91"/>
    </location>
</feature>
<feature type="signal peptide" evidence="4">
    <location>
        <begin position="1"/>
        <end position="18"/>
    </location>
</feature>
<evidence type="ECO:0000313" key="7">
    <source>
        <dbReference type="Proteomes" id="UP000499080"/>
    </source>
</evidence>
<feature type="chain" id="PRO_5021214651" description="Thyroglobulin type-1 domain-containing protein" evidence="4">
    <location>
        <begin position="19"/>
        <end position="187"/>
    </location>
</feature>
<comment type="caution">
    <text evidence="6">The sequence shown here is derived from an EMBL/GenBank/DDBJ whole genome shotgun (WGS) entry which is preliminary data.</text>
</comment>
<evidence type="ECO:0000313" key="6">
    <source>
        <dbReference type="EMBL" id="GBO07102.1"/>
    </source>
</evidence>
<gene>
    <name evidence="6" type="ORF">AVEN_248259_1</name>
</gene>
<evidence type="ECO:0000256" key="3">
    <source>
        <dbReference type="SAM" id="MobiDB-lite"/>
    </source>
</evidence>
<accession>A0A4Y2U3C0</accession>
<keyword evidence="7" id="KW-1185">Reference proteome</keyword>
<evidence type="ECO:0000259" key="5">
    <source>
        <dbReference type="PROSITE" id="PS51162"/>
    </source>
</evidence>
<organism evidence="6 7">
    <name type="scientific">Araneus ventricosus</name>
    <name type="common">Orbweaver spider</name>
    <name type="synonym">Epeira ventricosa</name>
    <dbReference type="NCBI Taxonomy" id="182803"/>
    <lineage>
        <taxon>Eukaryota</taxon>
        <taxon>Metazoa</taxon>
        <taxon>Ecdysozoa</taxon>
        <taxon>Arthropoda</taxon>
        <taxon>Chelicerata</taxon>
        <taxon>Arachnida</taxon>
        <taxon>Araneae</taxon>
        <taxon>Araneomorphae</taxon>
        <taxon>Entelegynae</taxon>
        <taxon>Araneoidea</taxon>
        <taxon>Araneidae</taxon>
        <taxon>Araneus</taxon>
    </lineage>
</organism>
<evidence type="ECO:0000256" key="2">
    <source>
        <dbReference type="PROSITE-ProRule" id="PRU00500"/>
    </source>
</evidence>
<dbReference type="Pfam" id="PF00086">
    <property type="entry name" value="Thyroglobulin_1"/>
    <property type="match status" value="1"/>
</dbReference>
<keyword evidence="4" id="KW-0732">Signal</keyword>
<sequence>MKIILTALFACLLPAVLCWEFPGYPGVDCPTARRKMSEDPKNGWMLPKCNTDGTYQEMQCFDIDDPDACMCTYQDGSPLTLPGFGVNISSCVCIVVGWDKYLLGRDHGYKIVVEVAESDVFSGNLVPERTCEPADHRGGTPANFQRTGPLSLPNYSHRGEHHEYVDEKSPDEYADSSFPGAHSNGTG</sequence>
<keyword evidence="1 2" id="KW-1015">Disulfide bond</keyword>
<dbReference type="EMBL" id="BGPR01033236">
    <property type="protein sequence ID" value="GBO07102.1"/>
    <property type="molecule type" value="Genomic_DNA"/>
</dbReference>
<feature type="region of interest" description="Disordered" evidence="3">
    <location>
        <begin position="131"/>
        <end position="187"/>
    </location>
</feature>
<dbReference type="OrthoDB" id="406800at2759"/>
<name>A0A4Y2U3C0_ARAVE</name>
<proteinExistence type="predicted"/>
<dbReference type="Gene3D" id="4.10.800.10">
    <property type="entry name" value="Thyroglobulin type-1"/>
    <property type="match status" value="1"/>
</dbReference>
<feature type="compositionally biased region" description="Basic and acidic residues" evidence="3">
    <location>
        <begin position="157"/>
        <end position="171"/>
    </location>
</feature>
<comment type="caution">
    <text evidence="2">Lacks conserved residue(s) required for the propagation of feature annotation.</text>
</comment>
<reference evidence="6 7" key="1">
    <citation type="journal article" date="2019" name="Sci. Rep.">
        <title>Orb-weaving spider Araneus ventricosus genome elucidates the spidroin gene catalogue.</title>
        <authorList>
            <person name="Kono N."/>
            <person name="Nakamura H."/>
            <person name="Ohtoshi R."/>
            <person name="Moran D.A.P."/>
            <person name="Shinohara A."/>
            <person name="Yoshida Y."/>
            <person name="Fujiwara M."/>
            <person name="Mori M."/>
            <person name="Tomita M."/>
            <person name="Arakawa K."/>
        </authorList>
    </citation>
    <scope>NUCLEOTIDE SEQUENCE [LARGE SCALE GENOMIC DNA]</scope>
</reference>
<dbReference type="SUPFAM" id="SSF57610">
    <property type="entry name" value="Thyroglobulin type-1 domain"/>
    <property type="match status" value="1"/>
</dbReference>
<evidence type="ECO:0000256" key="4">
    <source>
        <dbReference type="SAM" id="SignalP"/>
    </source>
</evidence>
<dbReference type="PROSITE" id="PS51162">
    <property type="entry name" value="THYROGLOBULIN_1_2"/>
    <property type="match status" value="1"/>
</dbReference>
<dbReference type="AlphaFoldDB" id="A0A4Y2U3C0"/>
<protein>
    <recommendedName>
        <fullName evidence="5">Thyroglobulin type-1 domain-containing protein</fullName>
    </recommendedName>
</protein>
<dbReference type="Proteomes" id="UP000499080">
    <property type="component" value="Unassembled WGS sequence"/>
</dbReference>
<evidence type="ECO:0000256" key="1">
    <source>
        <dbReference type="ARBA" id="ARBA00023157"/>
    </source>
</evidence>
<dbReference type="InterPro" id="IPR036857">
    <property type="entry name" value="Thyroglobulin_1_sf"/>
</dbReference>